<dbReference type="FunFam" id="3.40.50.300:FF:000304">
    <property type="entry name" value="Iron-sulfur cluster carrier protein"/>
    <property type="match status" value="1"/>
</dbReference>
<keyword evidence="1" id="KW-0479">Metal-binding</keyword>
<proteinExistence type="inferred from homology"/>
<dbReference type="PANTHER" id="PTHR42961:SF2">
    <property type="entry name" value="IRON-SULFUR PROTEIN NUBPL"/>
    <property type="match status" value="1"/>
</dbReference>
<reference evidence="8" key="1">
    <citation type="submission" date="2020-05" db="EMBL/GenBank/DDBJ databases">
        <authorList>
            <person name="Chiriac C."/>
            <person name="Salcher M."/>
            <person name="Ghai R."/>
            <person name="Kavagutti S V."/>
        </authorList>
    </citation>
    <scope>NUCLEOTIDE SEQUENCE</scope>
</reference>
<dbReference type="InterPro" id="IPR019591">
    <property type="entry name" value="Mrp/NBP35_ATP-bd"/>
</dbReference>
<dbReference type="AlphaFoldDB" id="A0A6J6SAP6"/>
<dbReference type="InterPro" id="IPR002744">
    <property type="entry name" value="MIP18-like"/>
</dbReference>
<evidence type="ECO:0000259" key="7">
    <source>
        <dbReference type="Pfam" id="PF01883"/>
    </source>
</evidence>
<dbReference type="InterPro" id="IPR044304">
    <property type="entry name" value="NUBPL-like"/>
</dbReference>
<evidence type="ECO:0000256" key="1">
    <source>
        <dbReference type="ARBA" id="ARBA00022723"/>
    </source>
</evidence>
<evidence type="ECO:0000256" key="5">
    <source>
        <dbReference type="ARBA" id="ARBA00023004"/>
    </source>
</evidence>
<dbReference type="InterPro" id="IPR033756">
    <property type="entry name" value="YlxH/NBP35"/>
</dbReference>
<feature type="domain" description="MIP18 family-like" evidence="7">
    <location>
        <begin position="6"/>
        <end position="76"/>
    </location>
</feature>
<keyword evidence="6" id="KW-0411">Iron-sulfur</keyword>
<gene>
    <name evidence="8" type="ORF">UFOPK2786_00236</name>
</gene>
<dbReference type="GO" id="GO:0005524">
    <property type="term" value="F:ATP binding"/>
    <property type="evidence" value="ECO:0007669"/>
    <property type="project" value="UniProtKB-KW"/>
</dbReference>
<dbReference type="GO" id="GO:0046872">
    <property type="term" value="F:metal ion binding"/>
    <property type="evidence" value="ECO:0007669"/>
    <property type="project" value="UniProtKB-KW"/>
</dbReference>
<evidence type="ECO:0000256" key="4">
    <source>
        <dbReference type="ARBA" id="ARBA00022840"/>
    </source>
</evidence>
<dbReference type="SUPFAM" id="SSF52540">
    <property type="entry name" value="P-loop containing nucleoside triphosphate hydrolases"/>
    <property type="match status" value="1"/>
</dbReference>
<dbReference type="Gene3D" id="3.40.50.300">
    <property type="entry name" value="P-loop containing nucleotide triphosphate hydrolases"/>
    <property type="match status" value="1"/>
</dbReference>
<evidence type="ECO:0000256" key="3">
    <source>
        <dbReference type="ARBA" id="ARBA00022801"/>
    </source>
</evidence>
<dbReference type="CDD" id="cd02037">
    <property type="entry name" value="Mrp_NBP35"/>
    <property type="match status" value="1"/>
</dbReference>
<keyword evidence="5" id="KW-0408">Iron</keyword>
<dbReference type="InterPro" id="IPR027417">
    <property type="entry name" value="P-loop_NTPase"/>
</dbReference>
<accession>A0A6J6SAP6</accession>
<organism evidence="8">
    <name type="scientific">freshwater metagenome</name>
    <dbReference type="NCBI Taxonomy" id="449393"/>
    <lineage>
        <taxon>unclassified sequences</taxon>
        <taxon>metagenomes</taxon>
        <taxon>ecological metagenomes</taxon>
    </lineage>
</organism>
<dbReference type="GO" id="GO:0140663">
    <property type="term" value="F:ATP-dependent FeS chaperone activity"/>
    <property type="evidence" value="ECO:0007669"/>
    <property type="project" value="InterPro"/>
</dbReference>
<dbReference type="PANTHER" id="PTHR42961">
    <property type="entry name" value="IRON-SULFUR PROTEIN NUBPL"/>
    <property type="match status" value="1"/>
</dbReference>
<dbReference type="Gene3D" id="3.30.300.130">
    <property type="entry name" value="Fe-S cluster assembly (FSCA)"/>
    <property type="match status" value="1"/>
</dbReference>
<keyword evidence="2" id="KW-0547">Nucleotide-binding</keyword>
<dbReference type="GO" id="GO:0016787">
    <property type="term" value="F:hydrolase activity"/>
    <property type="evidence" value="ECO:0007669"/>
    <property type="project" value="UniProtKB-KW"/>
</dbReference>
<dbReference type="SUPFAM" id="SSF117916">
    <property type="entry name" value="Fe-S cluster assembly (FSCA) domain-like"/>
    <property type="match status" value="1"/>
</dbReference>
<dbReference type="InterPro" id="IPR034904">
    <property type="entry name" value="FSCA_dom_sf"/>
</dbReference>
<dbReference type="HAMAP" id="MF_02040">
    <property type="entry name" value="Mrp_NBP35"/>
    <property type="match status" value="1"/>
</dbReference>
<evidence type="ECO:0000313" key="8">
    <source>
        <dbReference type="EMBL" id="CAB4731896.1"/>
    </source>
</evidence>
<evidence type="ECO:0000256" key="6">
    <source>
        <dbReference type="ARBA" id="ARBA00023014"/>
    </source>
</evidence>
<dbReference type="GO" id="GO:0051539">
    <property type="term" value="F:4 iron, 4 sulfur cluster binding"/>
    <property type="evidence" value="ECO:0007669"/>
    <property type="project" value="TreeGrafter"/>
</dbReference>
<name>A0A6J6SAP6_9ZZZZ</name>
<evidence type="ECO:0000256" key="2">
    <source>
        <dbReference type="ARBA" id="ARBA00022741"/>
    </source>
</evidence>
<protein>
    <submittedName>
        <fullName evidence="8">Unannotated protein</fullName>
    </submittedName>
</protein>
<dbReference type="Pfam" id="PF01883">
    <property type="entry name" value="FeS_assembly_P"/>
    <property type="match status" value="1"/>
</dbReference>
<sequence>MSIDLDAVHAALSTVEDPEIHRPITEIGMLKGVDIGADGVVTVGVFLTVSGCPMRDTITERVTNAVGAVAGVASVVVELDVMGDEQRAELKKLLRGHDEREIQFAQPGSLTRVYAIASGKGGVGKSSVTANLAVAMAAMGLSVGLVDADVYGHSIPRMLGATAAPTMVEGMIMPPTGFGVRVISMLPFKPGGVTQPVAFRGPMLHRALQQFLADVWWGDLDILLLDLPPGTGDIAISTAQLLPNAEIIVVTTPQAAAADVAVRAGTLAEQTHQKVAGVIENMSSFPCPHCGEPIDLFGFGGGALVAEQLSAALGTTVPLLGQIPFDVKLREGGDSGSPLVLSHPDEPAAVALTSIARSLGIRPRGLAGMSLGLTPAGR</sequence>
<keyword evidence="4" id="KW-0067">ATP-binding</keyword>
<keyword evidence="3" id="KW-0378">Hydrolase</keyword>
<dbReference type="GO" id="GO:0016226">
    <property type="term" value="P:iron-sulfur cluster assembly"/>
    <property type="evidence" value="ECO:0007669"/>
    <property type="project" value="InterPro"/>
</dbReference>
<dbReference type="EMBL" id="CAEZYW010000022">
    <property type="protein sequence ID" value="CAB4731896.1"/>
    <property type="molecule type" value="Genomic_DNA"/>
</dbReference>
<dbReference type="Pfam" id="PF10609">
    <property type="entry name" value="ParA"/>
    <property type="match status" value="1"/>
</dbReference>